<dbReference type="EMBL" id="CM042886">
    <property type="protein sequence ID" value="KAI4339857.1"/>
    <property type="molecule type" value="Genomic_DNA"/>
</dbReference>
<name>A0ACB9NW29_9MYRT</name>
<evidence type="ECO:0000313" key="2">
    <source>
        <dbReference type="Proteomes" id="UP001057402"/>
    </source>
</evidence>
<organism evidence="1 2">
    <name type="scientific">Melastoma candidum</name>
    <dbReference type="NCBI Taxonomy" id="119954"/>
    <lineage>
        <taxon>Eukaryota</taxon>
        <taxon>Viridiplantae</taxon>
        <taxon>Streptophyta</taxon>
        <taxon>Embryophyta</taxon>
        <taxon>Tracheophyta</taxon>
        <taxon>Spermatophyta</taxon>
        <taxon>Magnoliopsida</taxon>
        <taxon>eudicotyledons</taxon>
        <taxon>Gunneridae</taxon>
        <taxon>Pentapetalae</taxon>
        <taxon>rosids</taxon>
        <taxon>malvids</taxon>
        <taxon>Myrtales</taxon>
        <taxon>Melastomataceae</taxon>
        <taxon>Melastomatoideae</taxon>
        <taxon>Melastomateae</taxon>
        <taxon>Melastoma</taxon>
    </lineage>
</organism>
<keyword evidence="2" id="KW-1185">Reference proteome</keyword>
<dbReference type="Proteomes" id="UP001057402">
    <property type="component" value="Chromosome 7"/>
</dbReference>
<accession>A0ACB9NW29</accession>
<reference evidence="2" key="1">
    <citation type="journal article" date="2023" name="Front. Plant Sci.">
        <title>Chromosomal-level genome assembly of Melastoma candidum provides insights into trichome evolution.</title>
        <authorList>
            <person name="Zhong Y."/>
            <person name="Wu W."/>
            <person name="Sun C."/>
            <person name="Zou P."/>
            <person name="Liu Y."/>
            <person name="Dai S."/>
            <person name="Zhou R."/>
        </authorList>
    </citation>
    <scope>NUCLEOTIDE SEQUENCE [LARGE SCALE GENOMIC DNA]</scope>
</reference>
<evidence type="ECO:0000313" key="1">
    <source>
        <dbReference type="EMBL" id="KAI4339857.1"/>
    </source>
</evidence>
<comment type="caution">
    <text evidence="1">The sequence shown here is derived from an EMBL/GenBank/DDBJ whole genome shotgun (WGS) entry which is preliminary data.</text>
</comment>
<sequence>MPQNTQTASNTCVDRNNLCLEWPIRVSIPISWKLPLSPGHEQPLASVDFALVAELNGQVPQDIVLCNRDLRVATVRVSSPATSDGVNSWFPFYRKGRNILGHPRKSALTEHP</sequence>
<proteinExistence type="predicted"/>
<protein>
    <submittedName>
        <fullName evidence="1">Uncharacterized protein</fullName>
    </submittedName>
</protein>
<gene>
    <name evidence="1" type="ORF">MLD38_024751</name>
</gene>